<gene>
    <name evidence="1" type="ORF">llap_6102</name>
</gene>
<sequence>MNALQHWQTRGRAVDIIYLDLCKMFDTVLYGILASKWERQGFDGWTTWWIRNWLDNHTQRVAVNGSMSKWKPLMTDVPQGSVLQSVLFKTLKTSLTSFSFFDIFVRDMDSGIECTLSKFANYTKLCGAVDTLEERDAVQRDRDRLEK</sequence>
<accession>A0A2I0UC30</accession>
<organism evidence="1 2">
    <name type="scientific">Limosa lapponica baueri</name>
    <dbReference type="NCBI Taxonomy" id="1758121"/>
    <lineage>
        <taxon>Eukaryota</taxon>
        <taxon>Metazoa</taxon>
        <taxon>Chordata</taxon>
        <taxon>Craniata</taxon>
        <taxon>Vertebrata</taxon>
        <taxon>Euteleostomi</taxon>
        <taxon>Archelosauria</taxon>
        <taxon>Archosauria</taxon>
        <taxon>Dinosauria</taxon>
        <taxon>Saurischia</taxon>
        <taxon>Theropoda</taxon>
        <taxon>Coelurosauria</taxon>
        <taxon>Aves</taxon>
        <taxon>Neognathae</taxon>
        <taxon>Neoaves</taxon>
        <taxon>Charadriiformes</taxon>
        <taxon>Scolopacidae</taxon>
        <taxon>Limosa</taxon>
    </lineage>
</organism>
<dbReference type="OrthoDB" id="410381at2759"/>
<name>A0A2I0UC30_LIMLA</name>
<keyword evidence="1" id="KW-0548">Nucleotidyltransferase</keyword>
<evidence type="ECO:0000313" key="2">
    <source>
        <dbReference type="Proteomes" id="UP000233556"/>
    </source>
</evidence>
<keyword evidence="2" id="KW-1185">Reference proteome</keyword>
<dbReference type="AlphaFoldDB" id="A0A2I0UC30"/>
<proteinExistence type="predicted"/>
<dbReference type="Proteomes" id="UP000233556">
    <property type="component" value="Unassembled WGS sequence"/>
</dbReference>
<keyword evidence="1" id="KW-0808">Transferase</keyword>
<dbReference type="EMBL" id="KZ505887">
    <property type="protein sequence ID" value="PKU43581.1"/>
    <property type="molecule type" value="Genomic_DNA"/>
</dbReference>
<reference evidence="2" key="2">
    <citation type="submission" date="2017-12" db="EMBL/GenBank/DDBJ databases">
        <title>Genome sequence of the Bar-tailed Godwit (Limosa lapponica baueri).</title>
        <authorList>
            <person name="Lima N.C.B."/>
            <person name="Parody-Merino A.M."/>
            <person name="Battley P.F."/>
            <person name="Fidler A.E."/>
            <person name="Prosdocimi F."/>
        </authorList>
    </citation>
    <scope>NUCLEOTIDE SEQUENCE [LARGE SCALE GENOMIC DNA]</scope>
</reference>
<dbReference type="PANTHER" id="PTHR33332">
    <property type="entry name" value="REVERSE TRANSCRIPTASE DOMAIN-CONTAINING PROTEIN"/>
    <property type="match status" value="1"/>
</dbReference>
<reference evidence="2" key="1">
    <citation type="submission" date="2017-11" db="EMBL/GenBank/DDBJ databases">
        <authorList>
            <person name="Lima N.C."/>
            <person name="Parody-Merino A.M."/>
            <person name="Battley P.F."/>
            <person name="Fidler A.E."/>
            <person name="Prosdocimi F."/>
        </authorList>
    </citation>
    <scope>NUCLEOTIDE SEQUENCE [LARGE SCALE GENOMIC DNA]</scope>
</reference>
<dbReference type="GO" id="GO:0003964">
    <property type="term" value="F:RNA-directed DNA polymerase activity"/>
    <property type="evidence" value="ECO:0007669"/>
    <property type="project" value="UniProtKB-KW"/>
</dbReference>
<keyword evidence="1" id="KW-0695">RNA-directed DNA polymerase</keyword>
<protein>
    <submittedName>
        <fullName evidence="1">Rna-directed dna polymerase from mobile element jockey-like</fullName>
    </submittedName>
</protein>
<evidence type="ECO:0000313" key="1">
    <source>
        <dbReference type="EMBL" id="PKU43581.1"/>
    </source>
</evidence>